<dbReference type="PRINTS" id="PR00972">
    <property type="entry name" value="RIBSOMALS12E"/>
</dbReference>
<accession>A0A2T0FL07</accession>
<dbReference type="GO" id="GO:0006412">
    <property type="term" value="P:translation"/>
    <property type="evidence" value="ECO:0007669"/>
    <property type="project" value="InterPro"/>
</dbReference>
<dbReference type="OrthoDB" id="10249311at2759"/>
<comment type="caution">
    <text evidence="6">The sequence shown here is derived from an EMBL/GenBank/DDBJ whole genome shotgun (WGS) entry which is preliminary data.</text>
</comment>
<dbReference type="Gene3D" id="3.30.1330.30">
    <property type="match status" value="1"/>
</dbReference>
<evidence type="ECO:0000256" key="3">
    <source>
        <dbReference type="ARBA" id="ARBA00023274"/>
    </source>
</evidence>
<organism evidence="6 7">
    <name type="scientific">Wickerhamiella sorbophila</name>
    <dbReference type="NCBI Taxonomy" id="45607"/>
    <lineage>
        <taxon>Eukaryota</taxon>
        <taxon>Fungi</taxon>
        <taxon>Dikarya</taxon>
        <taxon>Ascomycota</taxon>
        <taxon>Saccharomycotina</taxon>
        <taxon>Dipodascomycetes</taxon>
        <taxon>Dipodascales</taxon>
        <taxon>Trichomonascaceae</taxon>
        <taxon>Wickerhamiella</taxon>
    </lineage>
</organism>
<dbReference type="Proteomes" id="UP000238350">
    <property type="component" value="Unassembled WGS sequence"/>
</dbReference>
<evidence type="ECO:0000313" key="6">
    <source>
        <dbReference type="EMBL" id="PRT55660.1"/>
    </source>
</evidence>
<dbReference type="FunFam" id="3.30.1330.30:FF:000019">
    <property type="entry name" value="40S ribosomal protein S12"/>
    <property type="match status" value="1"/>
</dbReference>
<evidence type="ECO:0000259" key="5">
    <source>
        <dbReference type="Pfam" id="PF01248"/>
    </source>
</evidence>
<dbReference type="GO" id="GO:0005840">
    <property type="term" value="C:ribosome"/>
    <property type="evidence" value="ECO:0007669"/>
    <property type="project" value="UniProtKB-KW"/>
</dbReference>
<sequence length="148" mass="15756">MSDTEIENVVEAQEVEVAAGSAAPGEISIEEAIKGVLRNALVHQGLARGLREAVKALASGEAEVCILCESITEDGYLKLVEALCNEPETKIPLIKVADAKQLGEWAGLCQLDRDGTARKVVGCSCVVVKDWGVDSAERQALLNYFQSA</sequence>
<feature type="domain" description="Ribosomal protein eL8/eL30/eS12/Gadd45" evidence="5">
    <location>
        <begin position="32"/>
        <end position="127"/>
    </location>
</feature>
<keyword evidence="7" id="KW-1185">Reference proteome</keyword>
<dbReference type="SUPFAM" id="SSF55315">
    <property type="entry name" value="L30e-like"/>
    <property type="match status" value="1"/>
</dbReference>
<dbReference type="Pfam" id="PF01248">
    <property type="entry name" value="Ribosomal_L7Ae"/>
    <property type="match status" value="1"/>
</dbReference>
<gene>
    <name evidence="6" type="ORF">B9G98_03280</name>
</gene>
<dbReference type="STRING" id="45607.A0A2T0FL07"/>
<dbReference type="PANTHER" id="PTHR11843">
    <property type="entry name" value="40S RIBOSOMAL PROTEIN S12"/>
    <property type="match status" value="1"/>
</dbReference>
<dbReference type="GO" id="GO:0003735">
    <property type="term" value="F:structural constituent of ribosome"/>
    <property type="evidence" value="ECO:0007669"/>
    <property type="project" value="InterPro"/>
</dbReference>
<dbReference type="AlphaFoldDB" id="A0A2T0FL07"/>
<dbReference type="InterPro" id="IPR004038">
    <property type="entry name" value="Ribosomal_eL8/eL30/eS12/Gad45"/>
</dbReference>
<dbReference type="GeneID" id="36517028"/>
<dbReference type="InterPro" id="IPR029064">
    <property type="entry name" value="Ribosomal_eL30-like_sf"/>
</dbReference>
<dbReference type="GO" id="GO:1990904">
    <property type="term" value="C:ribonucleoprotein complex"/>
    <property type="evidence" value="ECO:0007669"/>
    <property type="project" value="UniProtKB-KW"/>
</dbReference>
<reference evidence="6 7" key="1">
    <citation type="submission" date="2017-04" db="EMBL/GenBank/DDBJ databases">
        <title>Genome sequencing of [Candida] sorbophila.</title>
        <authorList>
            <person name="Ahn J.O."/>
        </authorList>
    </citation>
    <scope>NUCLEOTIDE SEQUENCE [LARGE SCALE GENOMIC DNA]</scope>
    <source>
        <strain evidence="6 7">DS02</strain>
    </source>
</reference>
<evidence type="ECO:0000256" key="4">
    <source>
        <dbReference type="RuleBase" id="RU000670"/>
    </source>
</evidence>
<dbReference type="InterPro" id="IPR000530">
    <property type="entry name" value="Ribosomal_eS12"/>
</dbReference>
<keyword evidence="2 4" id="KW-0689">Ribosomal protein</keyword>
<proteinExistence type="inferred from homology"/>
<dbReference type="RefSeq" id="XP_024665605.1">
    <property type="nucleotide sequence ID" value="XM_024809837.1"/>
</dbReference>
<name>A0A2T0FL07_9ASCO</name>
<comment type="similarity">
    <text evidence="1 4">Belongs to the eukaryotic ribosomal protein eS12 family.</text>
</comment>
<evidence type="ECO:0000256" key="1">
    <source>
        <dbReference type="ARBA" id="ARBA00005824"/>
    </source>
</evidence>
<dbReference type="EMBL" id="NDIQ01000022">
    <property type="protein sequence ID" value="PRT55660.1"/>
    <property type="molecule type" value="Genomic_DNA"/>
</dbReference>
<protein>
    <recommendedName>
        <fullName evidence="4">40S ribosomal protein S12</fullName>
    </recommendedName>
</protein>
<keyword evidence="3 4" id="KW-0687">Ribonucleoprotein</keyword>
<evidence type="ECO:0000256" key="2">
    <source>
        <dbReference type="ARBA" id="ARBA00022980"/>
    </source>
</evidence>
<evidence type="ECO:0000313" key="7">
    <source>
        <dbReference type="Proteomes" id="UP000238350"/>
    </source>
</evidence>